<evidence type="ECO:0000313" key="1">
    <source>
        <dbReference type="EMBL" id="AZR72154.1"/>
    </source>
</evidence>
<gene>
    <name evidence="1" type="ORF">BBF96_01340</name>
</gene>
<keyword evidence="2" id="KW-1185">Reference proteome</keyword>
<dbReference type="AlphaFoldDB" id="A0A3Q9HNR0"/>
<reference evidence="1 2" key="1">
    <citation type="submission" date="2016-07" db="EMBL/GenBank/DDBJ databases">
        <title>Genome and transcriptome analysis of iron-reducing fermentative bacteria Anoxybacter fermentans.</title>
        <authorList>
            <person name="Zeng X."/>
            <person name="Shao Z."/>
        </authorList>
    </citation>
    <scope>NUCLEOTIDE SEQUENCE [LARGE SCALE GENOMIC DNA]</scope>
    <source>
        <strain evidence="1 2">DY22613</strain>
    </source>
</reference>
<accession>A0A3Q9HNR0</accession>
<protein>
    <submittedName>
        <fullName evidence="1">Uncharacterized protein</fullName>
    </submittedName>
</protein>
<organism evidence="1 2">
    <name type="scientific">Anoxybacter fermentans</name>
    <dbReference type="NCBI Taxonomy" id="1323375"/>
    <lineage>
        <taxon>Bacteria</taxon>
        <taxon>Bacillati</taxon>
        <taxon>Bacillota</taxon>
        <taxon>Clostridia</taxon>
        <taxon>Halanaerobiales</taxon>
        <taxon>Anoxybacter</taxon>
    </lineage>
</organism>
<evidence type="ECO:0000313" key="2">
    <source>
        <dbReference type="Proteomes" id="UP000267250"/>
    </source>
</evidence>
<dbReference type="RefSeq" id="WP_127015484.1">
    <property type="nucleotide sequence ID" value="NZ_CP016379.1"/>
</dbReference>
<sequence length="67" mass="8148">MQLREVKKFEEKVFYLYQQIENELIEELSILDKLTDLNQIFKDNDLIALCRIYESYCNRDHFNSKVG</sequence>
<dbReference type="KEGG" id="aft:BBF96_01340"/>
<name>A0A3Q9HNR0_9FIRM</name>
<dbReference type="EMBL" id="CP016379">
    <property type="protein sequence ID" value="AZR72154.1"/>
    <property type="molecule type" value="Genomic_DNA"/>
</dbReference>
<proteinExistence type="predicted"/>
<dbReference type="Proteomes" id="UP000267250">
    <property type="component" value="Chromosome"/>
</dbReference>